<feature type="region of interest" description="Disordered" evidence="1">
    <location>
        <begin position="44"/>
        <end position="66"/>
    </location>
</feature>
<reference evidence="2" key="1">
    <citation type="submission" date="2017-07" db="EMBL/GenBank/DDBJ databases">
        <authorList>
            <person name="Mikheyev A."/>
            <person name="Grau M."/>
        </authorList>
    </citation>
    <scope>NUCLEOTIDE SEQUENCE</scope>
    <source>
        <tissue evidence="2">Venom_gland</tissue>
    </source>
</reference>
<sequence length="156" mass="16974">MGGEALEGGLGRAEREERRGGFYLSRVRVSTSWARVSESFPGSLLSQDGKISPEEHGTLGRGTPQNRPVSLSILPGLPSFLGGEKLEIGRPPSWPVPLAEIWFAVCSSLASLLKMMPERDAPVVLNSLSNLKKGSLVQLKNCGVCYWTLPLFTLFF</sequence>
<dbReference type="AlphaFoldDB" id="A0A2D4H792"/>
<name>A0A2D4H792_MICLE</name>
<reference evidence="2" key="2">
    <citation type="submission" date="2017-11" db="EMBL/GenBank/DDBJ databases">
        <title>Coralsnake Venomics: Analyses of Venom Gland Transcriptomes and Proteomes of Six Brazilian Taxa.</title>
        <authorList>
            <person name="Aird S.D."/>
            <person name="Jorge da Silva N."/>
            <person name="Qiu L."/>
            <person name="Villar-Briones A."/>
            <person name="Aparecida-Saddi V."/>
            <person name="Campos-Telles M.P."/>
            <person name="Grau M."/>
            <person name="Mikheyev A.S."/>
        </authorList>
    </citation>
    <scope>NUCLEOTIDE SEQUENCE</scope>
    <source>
        <tissue evidence="2">Venom_gland</tissue>
    </source>
</reference>
<proteinExistence type="predicted"/>
<evidence type="ECO:0000256" key="1">
    <source>
        <dbReference type="SAM" id="MobiDB-lite"/>
    </source>
</evidence>
<evidence type="ECO:0000313" key="2">
    <source>
        <dbReference type="EMBL" id="LAA67837.1"/>
    </source>
</evidence>
<accession>A0A2D4H792</accession>
<protein>
    <submittedName>
        <fullName evidence="2">Uncharacterized protein</fullName>
    </submittedName>
</protein>
<dbReference type="EMBL" id="IACK01005692">
    <property type="protein sequence ID" value="LAA67837.1"/>
    <property type="molecule type" value="Transcribed_RNA"/>
</dbReference>
<organism evidence="2">
    <name type="scientific">Micrurus lemniscatus lemniscatus</name>
    <dbReference type="NCBI Taxonomy" id="129467"/>
    <lineage>
        <taxon>Eukaryota</taxon>
        <taxon>Metazoa</taxon>
        <taxon>Chordata</taxon>
        <taxon>Craniata</taxon>
        <taxon>Vertebrata</taxon>
        <taxon>Euteleostomi</taxon>
        <taxon>Lepidosauria</taxon>
        <taxon>Squamata</taxon>
        <taxon>Bifurcata</taxon>
        <taxon>Unidentata</taxon>
        <taxon>Episquamata</taxon>
        <taxon>Toxicofera</taxon>
        <taxon>Serpentes</taxon>
        <taxon>Colubroidea</taxon>
        <taxon>Elapidae</taxon>
        <taxon>Elapinae</taxon>
        <taxon>Micrurus</taxon>
    </lineage>
</organism>